<dbReference type="GO" id="GO:0045944">
    <property type="term" value="P:positive regulation of transcription by RNA polymerase II"/>
    <property type="evidence" value="ECO:0007669"/>
    <property type="project" value="TreeGrafter"/>
</dbReference>
<dbReference type="AlphaFoldDB" id="A0A4Q4SV43"/>
<reference evidence="1 2" key="1">
    <citation type="submission" date="2018-06" db="EMBL/GenBank/DDBJ databases">
        <title>Complete Genomes of Monosporascus.</title>
        <authorList>
            <person name="Robinson A.J."/>
            <person name="Natvig D.O."/>
        </authorList>
    </citation>
    <scope>NUCLEOTIDE SEQUENCE [LARGE SCALE GENOMIC DNA]</scope>
    <source>
        <strain evidence="1 2">CBS 110550</strain>
    </source>
</reference>
<organism evidence="1 2">
    <name type="scientific">Monosporascus ibericus</name>
    <dbReference type="NCBI Taxonomy" id="155417"/>
    <lineage>
        <taxon>Eukaryota</taxon>
        <taxon>Fungi</taxon>
        <taxon>Dikarya</taxon>
        <taxon>Ascomycota</taxon>
        <taxon>Pezizomycotina</taxon>
        <taxon>Sordariomycetes</taxon>
        <taxon>Xylariomycetidae</taxon>
        <taxon>Xylariales</taxon>
        <taxon>Xylariales incertae sedis</taxon>
        <taxon>Monosporascus</taxon>
    </lineage>
</organism>
<dbReference type="InterPro" id="IPR052780">
    <property type="entry name" value="AAA_Catabolism_Regulators"/>
</dbReference>
<dbReference type="STRING" id="155417.A0A4Q4SV43"/>
<comment type="caution">
    <text evidence="1">The sequence shown here is derived from an EMBL/GenBank/DDBJ whole genome shotgun (WGS) entry which is preliminary data.</text>
</comment>
<dbReference type="PANTHER" id="PTHR31644:SF2">
    <property type="entry name" value="TRANSCRIPTIONAL ACTIVATOR ARO80-RELATED"/>
    <property type="match status" value="1"/>
</dbReference>
<dbReference type="Proteomes" id="UP000293360">
    <property type="component" value="Unassembled WGS sequence"/>
</dbReference>
<name>A0A4Q4SV43_9PEZI</name>
<sequence length="352" mass="39033">MAPASHSSTTFQQPHDFVVTADPTPEVREVWSAYRFVEMGLISADEAVTFIDAWTEDVINPAKRCERMSWMVLDCAMSLAIEISIFDQAGDAGDAIVGDYGQRLRSRRISLAKLLYFYQEQLSSRLGRNPLMSPNVSHVITLTKTPSVVLKKSGEDWNGFVTAWTELIKLLGGKTFDYCDFIQEVVEGCLETLKLAIRLAEKKVLTFAPLSMFLRITTASVFLLKGLGLGVSTTKLRDSLDTLTRAIAALRTCQSDDLHLRSTFATLLEMPASVESQAPTGTEDNHTDWQMDFGSQIPSIDSMGLINAASSIDEHWLTLPLDPSLVPFVPDDSHGFQWLGDGSLDFVWNLDN</sequence>
<evidence type="ECO:0008006" key="3">
    <source>
        <dbReference type="Google" id="ProtNLM"/>
    </source>
</evidence>
<protein>
    <recommendedName>
        <fullName evidence="3">Transcription factor domain-containing protein</fullName>
    </recommendedName>
</protein>
<dbReference type="OrthoDB" id="2262349at2759"/>
<keyword evidence="2" id="KW-1185">Reference proteome</keyword>
<proteinExistence type="predicted"/>
<gene>
    <name evidence="1" type="ORF">DL764_009414</name>
</gene>
<dbReference type="PANTHER" id="PTHR31644">
    <property type="entry name" value="TRANSCRIPTIONAL ACTIVATOR ARO80-RELATED"/>
    <property type="match status" value="1"/>
</dbReference>
<evidence type="ECO:0000313" key="2">
    <source>
        <dbReference type="Proteomes" id="UP000293360"/>
    </source>
</evidence>
<evidence type="ECO:0000313" key="1">
    <source>
        <dbReference type="EMBL" id="RYO83858.1"/>
    </source>
</evidence>
<dbReference type="GO" id="GO:0000981">
    <property type="term" value="F:DNA-binding transcription factor activity, RNA polymerase II-specific"/>
    <property type="evidence" value="ECO:0007669"/>
    <property type="project" value="TreeGrafter"/>
</dbReference>
<dbReference type="GO" id="GO:0009074">
    <property type="term" value="P:aromatic amino acid family catabolic process"/>
    <property type="evidence" value="ECO:0007669"/>
    <property type="project" value="TreeGrafter"/>
</dbReference>
<accession>A0A4Q4SV43</accession>
<dbReference type="GO" id="GO:0005634">
    <property type="term" value="C:nucleus"/>
    <property type="evidence" value="ECO:0007669"/>
    <property type="project" value="TreeGrafter"/>
</dbReference>
<dbReference type="EMBL" id="QJNU01000885">
    <property type="protein sequence ID" value="RYO83858.1"/>
    <property type="molecule type" value="Genomic_DNA"/>
</dbReference>